<reference evidence="3" key="1">
    <citation type="journal article" date="2014" name="Int. J. Syst. Evol. Microbiol.">
        <title>Complete genome sequence of Corynebacterium casei LMG S-19264T (=DSM 44701T), isolated from a smear-ripened cheese.</title>
        <authorList>
            <consortium name="US DOE Joint Genome Institute (JGI-PGF)"/>
            <person name="Walter F."/>
            <person name="Albersmeier A."/>
            <person name="Kalinowski J."/>
            <person name="Ruckert C."/>
        </authorList>
    </citation>
    <scope>NUCLEOTIDE SEQUENCE</scope>
    <source>
        <strain evidence="3">KCTC 12988</strain>
    </source>
</reference>
<feature type="signal peptide" evidence="2">
    <location>
        <begin position="1"/>
        <end position="20"/>
    </location>
</feature>
<dbReference type="Proteomes" id="UP000644507">
    <property type="component" value="Unassembled WGS sequence"/>
</dbReference>
<reference evidence="3" key="2">
    <citation type="submission" date="2020-09" db="EMBL/GenBank/DDBJ databases">
        <authorList>
            <person name="Sun Q."/>
            <person name="Kim S."/>
        </authorList>
    </citation>
    <scope>NUCLEOTIDE SEQUENCE</scope>
    <source>
        <strain evidence="3">KCTC 12988</strain>
    </source>
</reference>
<keyword evidence="4" id="KW-1185">Reference proteome</keyword>
<evidence type="ECO:0008006" key="5">
    <source>
        <dbReference type="Google" id="ProtNLM"/>
    </source>
</evidence>
<proteinExistence type="predicted"/>
<evidence type="ECO:0000313" key="3">
    <source>
        <dbReference type="EMBL" id="GHC57784.1"/>
    </source>
</evidence>
<sequence>MLLALIAVGMLSLSTITLRAATQDLALAEARANARLALTLALGELQKEMGPDMRVSAESSLFDKDVQTSSIDGLSQSRWLASYDSWGNWLNAEYTRPGENNSLRIQETYEPQRSNMFRRWLLSLPDDMKEDVDLPLSSLDWSDEDSVVLVGEGSLGDSAIAHPDRVTRARLLEVGETGRQAWWIGAENQKAKFTLAAQARDLAEDAWESAQGGTAEVAVGTLEGFDHLEEEPELSSKLVSQASLDLAGVEREVVKEHFFDLTAHSEGVVASVRTGHLKKDLSLLLESSTMPEPYDFSPSRDTREPSIRPMSSDLEGKNPKIPNRHFASWTNMRHFYRMYRSDSDATVSPGGGGGSLEWTGAKPSTEVVTTNSISRSTVTWDGSNNYWRVPILAKVTFIYSLQSEPSQTRGKYDCYLVYSPIFTFWNPYNVDLEIPDSTLGMLTAAYKILPYEGNFFLGSTLTPSASGNTTFTSTVEDKSYVRSSNGRDIVFKPGEIRLFSHKGLFSSRQDPGLFEGFDPQAIGGTRTLFGSYSASDLPGVSLTFAHSHAGGNVNWGNTPGSLCHSPYWGNDTDKMPTMYQHDWFQVGQTLTPITPDPVLLRGSIASRPDNLAGWVFSDSEPVPFAYAQLVLKGLSEFEYESIEWESDWRSRNWIQAPPFYFGSAQYISEDPTIAHTQRLDNPYVMNFGPMSMAEMPKVVPHLGGLGFLGSGASPYEKVTAVPALELPTAPVGSLAGFSNMRINPGWLKLGEYGSHLIQKEQRPFAAKSSLYSAECKTVAYQSGITGPGIGNSFVHPMIPRQDVYQFFDNSKSQDPKVRTNWSNTETVDNKVFNDYWDHTFLLNDALWDDYFVSSLADQTRPGASAAKSLQENIDSLVEGDSLANSRLLYRPSELAPDDEVKKDFADAEGYLLAAKHLMIDGMFNVNSTSVPAWKALFMGIRERKLIKRENGGLGEVALPQGKEIAISRFNTPTTGQEMDDPETGVARSDGNQAWSGVRFLDDEQLERLAQECVKQVKLRGPFLNLSEFINRRLSNDELGTMGALQSAIDYDDHNPDSNSINYRFKNGPGFMITESDLGQHSFKTPEAAEGSRFAGIPGYVIQSDILKPIGNTLTVRDDTFRIRAYGETLAANGTVVARAWCEAIVQRIPEYVDSSDDPEVAARVLDGNNDFEDNGELSEINRSLGRKFEIRSFRWLQKEDV</sequence>
<evidence type="ECO:0000256" key="1">
    <source>
        <dbReference type="SAM" id="MobiDB-lite"/>
    </source>
</evidence>
<protein>
    <recommendedName>
        <fullName evidence="5">Flp pilus-assembly TadG-like N-terminal domain-containing protein</fullName>
    </recommendedName>
</protein>
<name>A0A918TQR7_9BACT</name>
<feature type="chain" id="PRO_5037090676" description="Flp pilus-assembly TadG-like N-terminal domain-containing protein" evidence="2">
    <location>
        <begin position="21"/>
        <end position="1201"/>
    </location>
</feature>
<comment type="caution">
    <text evidence="3">The sequence shown here is derived from an EMBL/GenBank/DDBJ whole genome shotgun (WGS) entry which is preliminary data.</text>
</comment>
<dbReference type="EMBL" id="BMXI01000011">
    <property type="protein sequence ID" value="GHC57784.1"/>
    <property type="molecule type" value="Genomic_DNA"/>
</dbReference>
<feature type="region of interest" description="Disordered" evidence="1">
    <location>
        <begin position="292"/>
        <end position="319"/>
    </location>
</feature>
<evidence type="ECO:0000256" key="2">
    <source>
        <dbReference type="SAM" id="SignalP"/>
    </source>
</evidence>
<evidence type="ECO:0000313" key="4">
    <source>
        <dbReference type="Proteomes" id="UP000644507"/>
    </source>
</evidence>
<gene>
    <name evidence="3" type="ORF">GCM10007100_25790</name>
</gene>
<keyword evidence="2" id="KW-0732">Signal</keyword>
<organism evidence="3 4">
    <name type="scientific">Roseibacillus persicicus</name>
    <dbReference type="NCBI Taxonomy" id="454148"/>
    <lineage>
        <taxon>Bacteria</taxon>
        <taxon>Pseudomonadati</taxon>
        <taxon>Verrucomicrobiota</taxon>
        <taxon>Verrucomicrobiia</taxon>
        <taxon>Verrucomicrobiales</taxon>
        <taxon>Verrucomicrobiaceae</taxon>
        <taxon>Roseibacillus</taxon>
    </lineage>
</organism>
<dbReference type="AlphaFoldDB" id="A0A918TQR7"/>
<accession>A0A918TQR7</accession>